<keyword evidence="1" id="KW-0732">Signal</keyword>
<dbReference type="Proteomes" id="UP001501285">
    <property type="component" value="Unassembled WGS sequence"/>
</dbReference>
<dbReference type="RefSeq" id="WP_343990016.1">
    <property type="nucleotide sequence ID" value="NZ_BAAANB010000009.1"/>
</dbReference>
<sequence length="171" mass="17489">MRSTLRPVAALVSVAVLLTACGNGSRPVVTGAVTDTAVASSRGSPTASACTDTPTGGTSTVMIDWIDFVRLEGIEYVADLEGRVHAVPTRRLGPLVGRVECQLSVLRFSQPAGPAVDGDAAFLPVGTEVHGIAGIEPRCRVAAKVDGSVRVYLAHGEVNGVSRPVPCATAG</sequence>
<feature type="chain" id="PRO_5047514557" description="Lipoprotein" evidence="1">
    <location>
        <begin position="21"/>
        <end position="171"/>
    </location>
</feature>
<evidence type="ECO:0000313" key="2">
    <source>
        <dbReference type="EMBL" id="GAA2027970.1"/>
    </source>
</evidence>
<comment type="caution">
    <text evidence="2">The sequence shown here is derived from an EMBL/GenBank/DDBJ whole genome shotgun (WGS) entry which is preliminary data.</text>
</comment>
<evidence type="ECO:0000256" key="1">
    <source>
        <dbReference type="SAM" id="SignalP"/>
    </source>
</evidence>
<accession>A0ABN2U4T1</accession>
<organism evidence="2 3">
    <name type="scientific">Terrabacter terrae</name>
    <dbReference type="NCBI Taxonomy" id="318434"/>
    <lineage>
        <taxon>Bacteria</taxon>
        <taxon>Bacillati</taxon>
        <taxon>Actinomycetota</taxon>
        <taxon>Actinomycetes</taxon>
        <taxon>Micrococcales</taxon>
        <taxon>Intrasporangiaceae</taxon>
        <taxon>Terrabacter</taxon>
    </lineage>
</organism>
<dbReference type="PROSITE" id="PS51257">
    <property type="entry name" value="PROKAR_LIPOPROTEIN"/>
    <property type="match status" value="1"/>
</dbReference>
<reference evidence="2 3" key="1">
    <citation type="journal article" date="2019" name="Int. J. Syst. Evol. Microbiol.">
        <title>The Global Catalogue of Microorganisms (GCM) 10K type strain sequencing project: providing services to taxonomists for standard genome sequencing and annotation.</title>
        <authorList>
            <consortium name="The Broad Institute Genomics Platform"/>
            <consortium name="The Broad Institute Genome Sequencing Center for Infectious Disease"/>
            <person name="Wu L."/>
            <person name="Ma J."/>
        </authorList>
    </citation>
    <scope>NUCLEOTIDE SEQUENCE [LARGE SCALE GENOMIC DNA]</scope>
    <source>
        <strain evidence="2 3">JCM 14283</strain>
    </source>
</reference>
<keyword evidence="3" id="KW-1185">Reference proteome</keyword>
<evidence type="ECO:0008006" key="4">
    <source>
        <dbReference type="Google" id="ProtNLM"/>
    </source>
</evidence>
<gene>
    <name evidence="2" type="ORF">GCM10009740_17030</name>
</gene>
<proteinExistence type="predicted"/>
<evidence type="ECO:0000313" key="3">
    <source>
        <dbReference type="Proteomes" id="UP001501285"/>
    </source>
</evidence>
<protein>
    <recommendedName>
        <fullName evidence="4">Lipoprotein</fullName>
    </recommendedName>
</protein>
<name>A0ABN2U4T1_9MICO</name>
<dbReference type="EMBL" id="BAAANB010000009">
    <property type="protein sequence ID" value="GAA2027970.1"/>
    <property type="molecule type" value="Genomic_DNA"/>
</dbReference>
<feature type="signal peptide" evidence="1">
    <location>
        <begin position="1"/>
        <end position="20"/>
    </location>
</feature>